<organism evidence="2 3">
    <name type="scientific">Anaerobacillus alkaliphilus</name>
    <dbReference type="NCBI Taxonomy" id="1548597"/>
    <lineage>
        <taxon>Bacteria</taxon>
        <taxon>Bacillati</taxon>
        <taxon>Bacillota</taxon>
        <taxon>Bacilli</taxon>
        <taxon>Bacillales</taxon>
        <taxon>Bacillaceae</taxon>
        <taxon>Anaerobacillus</taxon>
    </lineage>
</organism>
<dbReference type="RefSeq" id="WP_129080128.1">
    <property type="nucleotide sequence ID" value="NZ_QOUX01000047.1"/>
</dbReference>
<keyword evidence="1" id="KW-0472">Membrane</keyword>
<comment type="caution">
    <text evidence="2">The sequence shown here is derived from an EMBL/GenBank/DDBJ whole genome shotgun (WGS) entry which is preliminary data.</text>
</comment>
<feature type="transmembrane region" description="Helical" evidence="1">
    <location>
        <begin position="7"/>
        <end position="25"/>
    </location>
</feature>
<keyword evidence="3" id="KW-1185">Reference proteome</keyword>
<protein>
    <submittedName>
        <fullName evidence="2">Uncharacterized protein</fullName>
    </submittedName>
</protein>
<gene>
    <name evidence="2" type="ORF">DS745_20605</name>
</gene>
<keyword evidence="1" id="KW-0812">Transmembrane</keyword>
<evidence type="ECO:0000313" key="3">
    <source>
        <dbReference type="Proteomes" id="UP000290649"/>
    </source>
</evidence>
<dbReference type="EMBL" id="QOUX01000047">
    <property type="protein sequence ID" value="RXI96147.1"/>
    <property type="molecule type" value="Genomic_DNA"/>
</dbReference>
<proteinExistence type="predicted"/>
<dbReference type="AlphaFoldDB" id="A0A4Q0VKW6"/>
<sequence>MDYKKHFIVGLVFNIMLASVLGIYITKQSKVEDTLSTLERTTLIDYVKGQEAVKYQLDKAIRGEEVAIEELIMAVSVNYHLIQLERQRGISIPANISLFHISLHGYLYQMMREINEGQDQGLMFEELSVLVDMLQAYEDAQGFTYADSTQEISEKLVKADEEVLTSFIFSERNPIFHSKRGGY</sequence>
<evidence type="ECO:0000256" key="1">
    <source>
        <dbReference type="SAM" id="Phobius"/>
    </source>
</evidence>
<accession>A0A4Q0VKW6</accession>
<reference evidence="2 3" key="1">
    <citation type="journal article" date="2019" name="Int. J. Syst. Evol. Microbiol.">
        <title>Anaerobacillus alkaliphilus sp. nov., a novel alkaliphilic and moderately halophilic bacterium.</title>
        <authorList>
            <person name="Borsodi A.K."/>
            <person name="Aszalos J.M."/>
            <person name="Bihari P."/>
            <person name="Nagy I."/>
            <person name="Schumann P."/>
            <person name="Sproer C."/>
            <person name="Kovacs A.L."/>
            <person name="Boka K."/>
            <person name="Dobosy P."/>
            <person name="Ovari M."/>
            <person name="Szili-Kovacs T."/>
            <person name="Toth E."/>
        </authorList>
    </citation>
    <scope>NUCLEOTIDE SEQUENCE [LARGE SCALE GENOMIC DNA]</scope>
    <source>
        <strain evidence="2 3">B16-10</strain>
    </source>
</reference>
<dbReference type="Proteomes" id="UP000290649">
    <property type="component" value="Unassembled WGS sequence"/>
</dbReference>
<keyword evidence="1" id="KW-1133">Transmembrane helix</keyword>
<name>A0A4Q0VKW6_9BACI</name>
<evidence type="ECO:0000313" key="2">
    <source>
        <dbReference type="EMBL" id="RXI96147.1"/>
    </source>
</evidence>